<reference evidence="2 3" key="1">
    <citation type="journal article" date="2009" name="PLoS Genet.">
        <title>Genomic analysis of the basal lineage fungus Rhizopus oryzae reveals a whole-genome duplication.</title>
        <authorList>
            <person name="Ma L.-J."/>
            <person name="Ibrahim A.S."/>
            <person name="Skory C."/>
            <person name="Grabherr M.G."/>
            <person name="Burger G."/>
            <person name="Butler M."/>
            <person name="Elias M."/>
            <person name="Idnurm A."/>
            <person name="Lang B.F."/>
            <person name="Sone T."/>
            <person name="Abe A."/>
            <person name="Calvo S.E."/>
            <person name="Corrochano L.M."/>
            <person name="Engels R."/>
            <person name="Fu J."/>
            <person name="Hansberg W."/>
            <person name="Kim J.-M."/>
            <person name="Kodira C.D."/>
            <person name="Koehrsen M.J."/>
            <person name="Liu B."/>
            <person name="Miranda-Saavedra D."/>
            <person name="O'Leary S."/>
            <person name="Ortiz-Castellanos L."/>
            <person name="Poulter R."/>
            <person name="Rodriguez-Romero J."/>
            <person name="Ruiz-Herrera J."/>
            <person name="Shen Y.-Q."/>
            <person name="Zeng Q."/>
            <person name="Galagan J."/>
            <person name="Birren B.W."/>
            <person name="Cuomo C.A."/>
            <person name="Wickes B.L."/>
        </authorList>
    </citation>
    <scope>NUCLEOTIDE SEQUENCE [LARGE SCALE GENOMIC DNA]</scope>
    <source>
        <strain evidence="3">RA 99-880 / ATCC MYA-4621 / FGSC 9543 / NRRL 43880</strain>
    </source>
</reference>
<dbReference type="VEuPathDB" id="FungiDB:RO3G_16407"/>
<evidence type="ECO:0000313" key="3">
    <source>
        <dbReference type="Proteomes" id="UP000009138"/>
    </source>
</evidence>
<organism evidence="2 3">
    <name type="scientific">Rhizopus delemar (strain RA 99-880 / ATCC MYA-4621 / FGSC 9543 / NRRL 43880)</name>
    <name type="common">Mucormycosis agent</name>
    <name type="synonym">Rhizopus arrhizus var. delemar</name>
    <dbReference type="NCBI Taxonomy" id="246409"/>
    <lineage>
        <taxon>Eukaryota</taxon>
        <taxon>Fungi</taxon>
        <taxon>Fungi incertae sedis</taxon>
        <taxon>Mucoromycota</taxon>
        <taxon>Mucoromycotina</taxon>
        <taxon>Mucoromycetes</taxon>
        <taxon>Mucorales</taxon>
        <taxon>Mucorineae</taxon>
        <taxon>Rhizopodaceae</taxon>
        <taxon>Rhizopus</taxon>
    </lineage>
</organism>
<proteinExistence type="predicted"/>
<dbReference type="Proteomes" id="UP000009138">
    <property type="component" value="Unassembled WGS sequence"/>
</dbReference>
<protein>
    <submittedName>
        <fullName evidence="2">Uncharacterized protein</fullName>
    </submittedName>
</protein>
<sequence length="188" mass="20833">MVATASRPTRTSSYGVQTTSQYDPSPTLMISNVSTSPSIKSPVLRIDRPILKGTVIGTTFLDVASMQNKEQFFQDLKNGCNDNERLWSFEDKVKRFGQKIFIICSTGIAIPSLFTKLIGYPSFSSDADNLQISFSNLPREYCRKDDGLNQLRTDMITNLVPYGTALDSGIISGSQHIILVLEDVKQPV</sequence>
<feature type="region of interest" description="Disordered" evidence="1">
    <location>
        <begin position="1"/>
        <end position="21"/>
    </location>
</feature>
<dbReference type="RefSeq" id="XP_067527092.1">
    <property type="nucleotide sequence ID" value="XM_067670991.1"/>
</dbReference>
<gene>
    <name evidence="2" type="ORF">RO3G_16407</name>
</gene>
<keyword evidence="3" id="KW-1185">Reference proteome</keyword>
<dbReference type="EMBL" id="CH476751">
    <property type="protein sequence ID" value="EIE91696.1"/>
    <property type="molecule type" value="Genomic_DNA"/>
</dbReference>
<dbReference type="GeneID" id="93623372"/>
<evidence type="ECO:0000313" key="2">
    <source>
        <dbReference type="EMBL" id="EIE91696.1"/>
    </source>
</evidence>
<dbReference type="InParanoid" id="I1CTB6"/>
<name>I1CTB6_RHIO9</name>
<dbReference type="AlphaFoldDB" id="I1CTB6"/>
<accession>I1CTB6</accession>
<evidence type="ECO:0000256" key="1">
    <source>
        <dbReference type="SAM" id="MobiDB-lite"/>
    </source>
</evidence>